<sequence>MGAIDIPPREVSVLNAALGAMYFFVKSNVFPIDIAKNGRSKQ</sequence>
<evidence type="ECO:0000313" key="2">
    <source>
        <dbReference type="Proteomes" id="UP000253606"/>
    </source>
</evidence>
<dbReference type="Proteomes" id="UP000253606">
    <property type="component" value="Chromosome"/>
</dbReference>
<evidence type="ECO:0000313" key="1">
    <source>
        <dbReference type="EMBL" id="AXC13923.1"/>
    </source>
</evidence>
<dbReference type="AlphaFoldDB" id="A0A2Z5G409"/>
<dbReference type="EMBL" id="CP030840">
    <property type="protein sequence ID" value="AXC13923.1"/>
    <property type="molecule type" value="Genomic_DNA"/>
</dbReference>
<organism evidence="1 2">
    <name type="scientific">Acidisarcina polymorpha</name>
    <dbReference type="NCBI Taxonomy" id="2211140"/>
    <lineage>
        <taxon>Bacteria</taxon>
        <taxon>Pseudomonadati</taxon>
        <taxon>Acidobacteriota</taxon>
        <taxon>Terriglobia</taxon>
        <taxon>Terriglobales</taxon>
        <taxon>Acidobacteriaceae</taxon>
        <taxon>Acidisarcina</taxon>
    </lineage>
</organism>
<dbReference type="KEGG" id="abas:ACPOL_4653"/>
<reference evidence="1 2" key="1">
    <citation type="journal article" date="2018" name="Front. Microbiol.">
        <title>Hydrolytic Capabilities as a Key to Environmental Success: Chitinolytic and Cellulolytic Acidobacteria From Acidic Sub-arctic Soils and Boreal Peatlands.</title>
        <authorList>
            <person name="Belova S.E."/>
            <person name="Ravin N.V."/>
            <person name="Pankratov T.A."/>
            <person name="Rakitin A.L."/>
            <person name="Ivanova A.A."/>
            <person name="Beletsky A.V."/>
            <person name="Mardanov A.V."/>
            <person name="Sinninghe Damste J.S."/>
            <person name="Dedysh S.N."/>
        </authorList>
    </citation>
    <scope>NUCLEOTIDE SEQUENCE [LARGE SCALE GENOMIC DNA]</scope>
    <source>
        <strain evidence="1 2">SBC82</strain>
    </source>
</reference>
<name>A0A2Z5G409_9BACT</name>
<keyword evidence="2" id="KW-1185">Reference proteome</keyword>
<gene>
    <name evidence="1" type="ORF">ACPOL_4653</name>
</gene>
<protein>
    <submittedName>
        <fullName evidence="1">Uncharacterized protein</fullName>
    </submittedName>
</protein>
<proteinExistence type="predicted"/>
<accession>A0A2Z5G409</accession>